<dbReference type="FunFam" id="1.20.1090.10:FF:000001">
    <property type="entry name" value="Aldehyde-alcohol dehydrogenase"/>
    <property type="match status" value="1"/>
</dbReference>
<protein>
    <submittedName>
        <fullName evidence="6">Alcohol dehydrogenase</fullName>
    </submittedName>
</protein>
<evidence type="ECO:0000259" key="5">
    <source>
        <dbReference type="Pfam" id="PF25137"/>
    </source>
</evidence>
<comment type="caution">
    <text evidence="6">The sequence shown here is derived from an EMBL/GenBank/DDBJ whole genome shotgun (WGS) entry which is preliminary data.</text>
</comment>
<dbReference type="FunFam" id="3.40.50.1970:FF:000003">
    <property type="entry name" value="Alcohol dehydrogenase, iron-containing"/>
    <property type="match status" value="1"/>
</dbReference>
<gene>
    <name evidence="6" type="ORF">AB986_08605</name>
</gene>
<dbReference type="EMBL" id="LELK01000001">
    <property type="protein sequence ID" value="KMM39261.1"/>
    <property type="molecule type" value="Genomic_DNA"/>
</dbReference>
<dbReference type="OrthoDB" id="9815791at2"/>
<keyword evidence="2" id="KW-0560">Oxidoreductase</keyword>
<sequence>MKHFAVFRTPQTILYGRESFRQIGEEAALRGQKALIVSDQVMTSLGYVKECQEFLEQKGVVSEVYTGVESEPKDDYVSEGLVLFQNTNCDIVISLGGGSCIDTAKAIAVLATNGGYIGDYRGNRTIAEKDPIPHLAIPTTAGTGSEATDVTVITNTTTDVKMMIKQPAFMPVVAIVDPLLSISSPKQVTAATGIDALSHAVEAYLSKRAHPMTDAMALSAMKLIINNIRSAYSDGENLDARESMSLGALQAGMAFTNASVCLVHGMSRPIGALFHVPHGFSNAMLLPAVLEYSMESCTGRLAEVGRLFQPETDALLSNEEAAELAVASVKNLCASLEIPNLKEWGITEQVYQSAISKMAADALDSGSPANNPRLPTQAELEELYQICYDYQFTSPERVQSYAQQEGEI</sequence>
<dbReference type="PROSITE" id="PS00913">
    <property type="entry name" value="ADH_IRON_1"/>
    <property type="match status" value="1"/>
</dbReference>
<proteinExistence type="inferred from homology"/>
<dbReference type="Pfam" id="PF00465">
    <property type="entry name" value="Fe-ADH"/>
    <property type="match status" value="1"/>
</dbReference>
<evidence type="ECO:0000259" key="4">
    <source>
        <dbReference type="Pfam" id="PF00465"/>
    </source>
</evidence>
<dbReference type="Gene3D" id="1.20.1090.10">
    <property type="entry name" value="Dehydroquinate synthase-like - alpha domain"/>
    <property type="match status" value="1"/>
</dbReference>
<dbReference type="STRING" id="157733.AB986_08605"/>
<dbReference type="RefSeq" id="WP_048310431.1">
    <property type="nucleotide sequence ID" value="NZ_CP119526.1"/>
</dbReference>
<accession>A0A0J6CSH8</accession>
<evidence type="ECO:0000313" key="6">
    <source>
        <dbReference type="EMBL" id="KMM39261.1"/>
    </source>
</evidence>
<dbReference type="Gene3D" id="3.40.50.1970">
    <property type="match status" value="1"/>
</dbReference>
<dbReference type="CDD" id="cd08194">
    <property type="entry name" value="Fe-ADH-like"/>
    <property type="match status" value="1"/>
</dbReference>
<dbReference type="InterPro" id="IPR039697">
    <property type="entry name" value="Alcohol_dehydrogenase_Fe"/>
</dbReference>
<dbReference type="GO" id="GO:0046872">
    <property type="term" value="F:metal ion binding"/>
    <property type="evidence" value="ECO:0007669"/>
    <property type="project" value="InterPro"/>
</dbReference>
<dbReference type="SUPFAM" id="SSF56796">
    <property type="entry name" value="Dehydroquinate synthase-like"/>
    <property type="match status" value="1"/>
</dbReference>
<feature type="domain" description="Alcohol dehydrogenase iron-type/glycerol dehydrogenase GldA" evidence="4">
    <location>
        <begin position="10"/>
        <end position="178"/>
    </location>
</feature>
<evidence type="ECO:0000256" key="1">
    <source>
        <dbReference type="ARBA" id="ARBA00007358"/>
    </source>
</evidence>
<dbReference type="Proteomes" id="UP000035996">
    <property type="component" value="Unassembled WGS sequence"/>
</dbReference>
<feature type="domain" description="Fe-containing alcohol dehydrogenase-like C-terminal" evidence="5">
    <location>
        <begin position="189"/>
        <end position="385"/>
    </location>
</feature>
<organism evidence="6 7">
    <name type="scientific">Guptibacillus hwajinpoensis</name>
    <dbReference type="NCBI Taxonomy" id="208199"/>
    <lineage>
        <taxon>Bacteria</taxon>
        <taxon>Bacillati</taxon>
        <taxon>Bacillota</taxon>
        <taxon>Bacilli</taxon>
        <taxon>Bacillales</taxon>
        <taxon>Guptibacillaceae</taxon>
        <taxon>Guptibacillus</taxon>
    </lineage>
</organism>
<dbReference type="InterPro" id="IPR001670">
    <property type="entry name" value="ADH_Fe/GldA"/>
</dbReference>
<dbReference type="Pfam" id="PF25137">
    <property type="entry name" value="ADH_Fe_C"/>
    <property type="match status" value="1"/>
</dbReference>
<reference evidence="6" key="1">
    <citation type="submission" date="2015-06" db="EMBL/GenBank/DDBJ databases">
        <authorList>
            <person name="Liu B."/>
            <person name="Wang J."/>
            <person name="Zhu Y."/>
            <person name="Liu G."/>
            <person name="Chen Q."/>
            <person name="Zheng C."/>
            <person name="Che J."/>
            <person name="Ge C."/>
            <person name="Shi H."/>
            <person name="Pan Z."/>
            <person name="Liu X."/>
        </authorList>
    </citation>
    <scope>NUCLEOTIDE SEQUENCE [LARGE SCALE GENOMIC DNA]</scope>
    <source>
        <strain evidence="6">DSM 16346</strain>
    </source>
</reference>
<dbReference type="InterPro" id="IPR056798">
    <property type="entry name" value="ADH_Fe_C"/>
</dbReference>
<evidence type="ECO:0000256" key="3">
    <source>
        <dbReference type="ARBA" id="ARBA00023027"/>
    </source>
</evidence>
<keyword evidence="3" id="KW-0520">NAD</keyword>
<comment type="similarity">
    <text evidence="1">Belongs to the iron-containing alcohol dehydrogenase family.</text>
</comment>
<dbReference type="PANTHER" id="PTHR11496">
    <property type="entry name" value="ALCOHOL DEHYDROGENASE"/>
    <property type="match status" value="1"/>
</dbReference>
<dbReference type="AlphaFoldDB" id="A0A0J6CSH8"/>
<name>A0A0J6CSH8_9BACL</name>
<evidence type="ECO:0000256" key="2">
    <source>
        <dbReference type="ARBA" id="ARBA00023002"/>
    </source>
</evidence>
<dbReference type="GO" id="GO:0004022">
    <property type="term" value="F:alcohol dehydrogenase (NAD+) activity"/>
    <property type="evidence" value="ECO:0007669"/>
    <property type="project" value="UniProtKB-ARBA"/>
</dbReference>
<dbReference type="PANTHER" id="PTHR11496:SF102">
    <property type="entry name" value="ALCOHOL DEHYDROGENASE 4"/>
    <property type="match status" value="1"/>
</dbReference>
<dbReference type="PATRIC" id="fig|157733.3.peg.4009"/>
<evidence type="ECO:0000313" key="7">
    <source>
        <dbReference type="Proteomes" id="UP000035996"/>
    </source>
</evidence>
<dbReference type="InterPro" id="IPR018211">
    <property type="entry name" value="ADH_Fe_CS"/>
</dbReference>
<keyword evidence="7" id="KW-1185">Reference proteome</keyword>